<keyword evidence="1" id="KW-1133">Transmembrane helix</keyword>
<dbReference type="HOGENOM" id="CLU_196585_0_0_0"/>
<reference evidence="2 3" key="1">
    <citation type="journal article" date="2013" name="Nat. Biotechnol.">
        <title>Genome sequences of rare, uncultured bacteria obtained by differential coverage binning of multiple metagenomes.</title>
        <authorList>
            <person name="Albertsen M."/>
            <person name="Hugenholtz P."/>
            <person name="Skarshewski A."/>
            <person name="Nielsen K.L."/>
            <person name="Tyson G.W."/>
            <person name="Nielsen P.H."/>
        </authorList>
    </citation>
    <scope>NUCLEOTIDE SEQUENCE [LARGE SCALE GENOMIC DNA]</scope>
    <source>
        <strain evidence="2">TM71</strain>
    </source>
</reference>
<dbReference type="KEGG" id="saal:L336_0113"/>
<accession>R4PLW1</accession>
<organism evidence="2 3">
    <name type="scientific">Candidatus Saccharimonas aalborgensis</name>
    <dbReference type="NCBI Taxonomy" id="1332188"/>
    <lineage>
        <taxon>Bacteria</taxon>
        <taxon>Candidatus Saccharimonadota</taxon>
        <taxon>Candidatus Saccharimonadia</taxon>
        <taxon>Candidatus Saccharimonadales</taxon>
        <taxon>Candidatus Saccharimonadaceae</taxon>
        <taxon>Candidatus Saccharimonas</taxon>
    </lineage>
</organism>
<keyword evidence="1" id="KW-0812">Transmembrane</keyword>
<dbReference type="AlphaFoldDB" id="R4PLW1"/>
<keyword evidence="1" id="KW-0472">Membrane</keyword>
<protein>
    <submittedName>
        <fullName evidence="2">Uncharacterized protein</fullName>
    </submittedName>
</protein>
<gene>
    <name evidence="2" type="ORF">L336_0113</name>
</gene>
<dbReference type="RefSeq" id="WP_015641275.1">
    <property type="nucleotide sequence ID" value="NC_021219.1"/>
</dbReference>
<dbReference type="STRING" id="1332188.L336_0113"/>
<evidence type="ECO:0000256" key="1">
    <source>
        <dbReference type="SAM" id="Phobius"/>
    </source>
</evidence>
<name>R4PLW1_9BACT</name>
<dbReference type="EMBL" id="CP005957">
    <property type="protein sequence ID" value="AGL61824.1"/>
    <property type="molecule type" value="Genomic_DNA"/>
</dbReference>
<sequence>MGRYIEQTQARSELQQRIAADLRAKAAARAKDEGDPSTAYTAIDGVEDAEYMKGTKHTTSLAGVWATIFLAAVAVFIYFVVRVNS</sequence>
<feature type="transmembrane region" description="Helical" evidence="1">
    <location>
        <begin position="61"/>
        <end position="81"/>
    </location>
</feature>
<evidence type="ECO:0000313" key="2">
    <source>
        <dbReference type="EMBL" id="AGL61824.1"/>
    </source>
</evidence>
<evidence type="ECO:0000313" key="3">
    <source>
        <dbReference type="Proteomes" id="UP000013893"/>
    </source>
</evidence>
<dbReference type="OrthoDB" id="9799786at2"/>
<keyword evidence="3" id="KW-1185">Reference proteome</keyword>
<proteinExistence type="predicted"/>
<dbReference type="Proteomes" id="UP000013893">
    <property type="component" value="Chromosome"/>
</dbReference>